<keyword evidence="1" id="KW-0046">Antibiotic resistance</keyword>
<name>A0ABW8VFD1_9PROT</name>
<dbReference type="InterPro" id="IPR004360">
    <property type="entry name" value="Glyas_Fos-R_dOase_dom"/>
</dbReference>
<dbReference type="EMBL" id="JBJLSN010000068">
    <property type="protein sequence ID" value="MFL7905157.1"/>
    <property type="molecule type" value="Genomic_DNA"/>
</dbReference>
<dbReference type="InterPro" id="IPR029068">
    <property type="entry name" value="Glyas_Bleomycin-R_OHBP_Dase"/>
</dbReference>
<dbReference type="Pfam" id="PF00903">
    <property type="entry name" value="Glyoxalase"/>
    <property type="match status" value="1"/>
</dbReference>
<proteinExistence type="predicted"/>
<dbReference type="Proteomes" id="UP001628281">
    <property type="component" value="Unassembled WGS sequence"/>
</dbReference>
<evidence type="ECO:0000313" key="4">
    <source>
        <dbReference type="Proteomes" id="UP001628281"/>
    </source>
</evidence>
<evidence type="ECO:0000259" key="2">
    <source>
        <dbReference type="Pfam" id="PF00903"/>
    </source>
</evidence>
<evidence type="ECO:0000313" key="3">
    <source>
        <dbReference type="EMBL" id="MFL7905157.1"/>
    </source>
</evidence>
<evidence type="ECO:0000256" key="1">
    <source>
        <dbReference type="ARBA" id="ARBA00023251"/>
    </source>
</evidence>
<protein>
    <submittedName>
        <fullName evidence="3">Bleomycin resistance protein</fullName>
    </submittedName>
</protein>
<sequence length="137" mass="14763">MAVEFERVTPILPVRDVRAALAHYRRLGFEASAYTDTDEDPFYGFLAWGDVTLHLTRVPNLEPARSTVACYLYVNDADALYAAWQAAKVDGRLTAPADTPYHYFGSFCVRARGKGCCTAQGVTGAGGDHAGGADLGN</sequence>
<gene>
    <name evidence="3" type="ORF">ACJ41P_28775</name>
</gene>
<accession>A0ABW8VFD1</accession>
<dbReference type="Gene3D" id="3.10.180.10">
    <property type="entry name" value="2,3-Dihydroxybiphenyl 1,2-Dioxygenase, domain 1"/>
    <property type="match status" value="1"/>
</dbReference>
<dbReference type="CDD" id="cd08349">
    <property type="entry name" value="BLMA_like"/>
    <property type="match status" value="1"/>
</dbReference>
<comment type="caution">
    <text evidence="3">The sequence shown here is derived from an EMBL/GenBank/DDBJ whole genome shotgun (WGS) entry which is preliminary data.</text>
</comment>
<keyword evidence="4" id="KW-1185">Reference proteome</keyword>
<dbReference type="SUPFAM" id="SSF54593">
    <property type="entry name" value="Glyoxalase/Bleomycin resistance protein/Dihydroxybiphenyl dioxygenase"/>
    <property type="match status" value="1"/>
</dbReference>
<feature type="domain" description="Glyoxalase/fosfomycin resistance/dioxygenase" evidence="2">
    <location>
        <begin position="12"/>
        <end position="97"/>
    </location>
</feature>
<dbReference type="RefSeq" id="WP_407825634.1">
    <property type="nucleotide sequence ID" value="NZ_JBJLSN010000068.1"/>
</dbReference>
<organism evidence="3 4">
    <name type="scientific">Azospirillum argentinense</name>
    <dbReference type="NCBI Taxonomy" id="2970906"/>
    <lineage>
        <taxon>Bacteria</taxon>
        <taxon>Pseudomonadati</taxon>
        <taxon>Pseudomonadota</taxon>
        <taxon>Alphaproteobacteria</taxon>
        <taxon>Rhodospirillales</taxon>
        <taxon>Azospirillaceae</taxon>
        <taxon>Azospirillum</taxon>
    </lineage>
</organism>
<reference evidence="3 4" key="1">
    <citation type="submission" date="2024-11" db="EMBL/GenBank/DDBJ databases">
        <title>Draft genome sequences of two bacteria associated to sugarcane roots in Colombia.</title>
        <authorList>
            <person name="Pardo-Diaz S."/>
            <person name="Masmela-Mendoza J."/>
            <person name="Delgadillo-Duran P."/>
            <person name="Bautista E.J."/>
            <person name="Rojas-Tapias D.F."/>
        </authorList>
    </citation>
    <scope>NUCLEOTIDE SEQUENCE [LARGE SCALE GENOMIC DNA]</scope>
    <source>
        <strain evidence="3 4">Ap18</strain>
    </source>
</reference>
<dbReference type="InterPro" id="IPR000335">
    <property type="entry name" value="Bleomycin-R"/>
</dbReference>